<protein>
    <submittedName>
        <fullName evidence="2">Uncharacterized protein</fullName>
    </submittedName>
</protein>
<evidence type="ECO:0000313" key="3">
    <source>
        <dbReference type="Proteomes" id="UP001218218"/>
    </source>
</evidence>
<name>A0AAD6Z8I5_9AGAR</name>
<dbReference type="EMBL" id="JARIHO010000075">
    <property type="protein sequence ID" value="KAJ7311484.1"/>
    <property type="molecule type" value="Genomic_DNA"/>
</dbReference>
<accession>A0AAD6Z8I5</accession>
<dbReference type="AlphaFoldDB" id="A0AAD6Z8I5"/>
<comment type="caution">
    <text evidence="2">The sequence shown here is derived from an EMBL/GenBank/DDBJ whole genome shotgun (WGS) entry which is preliminary data.</text>
</comment>
<gene>
    <name evidence="2" type="ORF">DFH08DRAFT_1045365</name>
</gene>
<evidence type="ECO:0000256" key="1">
    <source>
        <dbReference type="SAM" id="MobiDB-lite"/>
    </source>
</evidence>
<sequence>MLFSNRSSQYQSQYTSVNGDGRSGSVPTSTHPHHVSELLADIFFFCLSFDLRVAPGTRPLFCFAQRFGSGGATVDVSLVVDMLIWRCLTPKVACLQSFRFHSIHNHDLGKSLQSYIKAHPELEALGTEFETTSIAPFMNLHAQVFSASSFTPSASKALGPTPRKKPMRPQLETRIAVPLDF</sequence>
<proteinExistence type="predicted"/>
<evidence type="ECO:0000313" key="2">
    <source>
        <dbReference type="EMBL" id="KAJ7311484.1"/>
    </source>
</evidence>
<organism evidence="2 3">
    <name type="scientific">Mycena albidolilacea</name>
    <dbReference type="NCBI Taxonomy" id="1033008"/>
    <lineage>
        <taxon>Eukaryota</taxon>
        <taxon>Fungi</taxon>
        <taxon>Dikarya</taxon>
        <taxon>Basidiomycota</taxon>
        <taxon>Agaricomycotina</taxon>
        <taxon>Agaricomycetes</taxon>
        <taxon>Agaricomycetidae</taxon>
        <taxon>Agaricales</taxon>
        <taxon>Marasmiineae</taxon>
        <taxon>Mycenaceae</taxon>
        <taxon>Mycena</taxon>
    </lineage>
</organism>
<feature type="region of interest" description="Disordered" evidence="1">
    <location>
        <begin position="1"/>
        <end position="29"/>
    </location>
</feature>
<dbReference type="Proteomes" id="UP001218218">
    <property type="component" value="Unassembled WGS sequence"/>
</dbReference>
<reference evidence="2" key="1">
    <citation type="submission" date="2023-03" db="EMBL/GenBank/DDBJ databases">
        <title>Massive genome expansion in bonnet fungi (Mycena s.s.) driven by repeated elements and novel gene families across ecological guilds.</title>
        <authorList>
            <consortium name="Lawrence Berkeley National Laboratory"/>
            <person name="Harder C.B."/>
            <person name="Miyauchi S."/>
            <person name="Viragh M."/>
            <person name="Kuo A."/>
            <person name="Thoen E."/>
            <person name="Andreopoulos B."/>
            <person name="Lu D."/>
            <person name="Skrede I."/>
            <person name="Drula E."/>
            <person name="Henrissat B."/>
            <person name="Morin E."/>
            <person name="Kohler A."/>
            <person name="Barry K."/>
            <person name="LaButti K."/>
            <person name="Morin E."/>
            <person name="Salamov A."/>
            <person name="Lipzen A."/>
            <person name="Mereny Z."/>
            <person name="Hegedus B."/>
            <person name="Baldrian P."/>
            <person name="Stursova M."/>
            <person name="Weitz H."/>
            <person name="Taylor A."/>
            <person name="Grigoriev I.V."/>
            <person name="Nagy L.G."/>
            <person name="Martin F."/>
            <person name="Kauserud H."/>
        </authorList>
    </citation>
    <scope>NUCLEOTIDE SEQUENCE</scope>
    <source>
        <strain evidence="2">CBHHK002</strain>
    </source>
</reference>
<feature type="compositionally biased region" description="Polar residues" evidence="1">
    <location>
        <begin position="1"/>
        <end position="18"/>
    </location>
</feature>
<keyword evidence="3" id="KW-1185">Reference proteome</keyword>